<reference evidence="1 2" key="1">
    <citation type="submission" date="2020-08" db="EMBL/GenBank/DDBJ databases">
        <title>Sequencing the genomes of 1000 actinobacteria strains.</title>
        <authorList>
            <person name="Klenk H.-P."/>
        </authorList>
    </citation>
    <scope>NUCLEOTIDE SEQUENCE [LARGE SCALE GENOMIC DNA]</scope>
    <source>
        <strain evidence="1 2">DSM 45582</strain>
    </source>
</reference>
<gene>
    <name evidence="1" type="ORF">BJ969_002590</name>
</gene>
<sequence>MCPRCAAEDLTRQAVSPVEGVWEVWRCERCRYFWRSTEPARRTERESYPEAFRMTQRDIDAASEMPAIPPLRS</sequence>
<dbReference type="EMBL" id="JACHIV010000001">
    <property type="protein sequence ID" value="MBB5069502.1"/>
    <property type="molecule type" value="Genomic_DNA"/>
</dbReference>
<protein>
    <submittedName>
        <fullName evidence="1">Ribosomal protein L37AE/L43A</fullName>
    </submittedName>
</protein>
<dbReference type="Proteomes" id="UP000580474">
    <property type="component" value="Unassembled WGS sequence"/>
</dbReference>
<dbReference type="Pfam" id="PF26358">
    <property type="entry name" value="EcdD_BsdD_detox"/>
    <property type="match status" value="1"/>
</dbReference>
<keyword evidence="1" id="KW-0687">Ribonucleoprotein</keyword>
<evidence type="ECO:0000313" key="2">
    <source>
        <dbReference type="Proteomes" id="UP000580474"/>
    </source>
</evidence>
<dbReference type="RefSeq" id="WP_184479184.1">
    <property type="nucleotide sequence ID" value="NZ_JACHIV010000001.1"/>
</dbReference>
<dbReference type="GO" id="GO:0005840">
    <property type="term" value="C:ribosome"/>
    <property type="evidence" value="ECO:0007669"/>
    <property type="project" value="UniProtKB-KW"/>
</dbReference>
<comment type="caution">
    <text evidence="1">The sequence shown here is derived from an EMBL/GenBank/DDBJ whole genome shotgun (WGS) entry which is preliminary data.</text>
</comment>
<keyword evidence="1" id="KW-0689">Ribosomal protein</keyword>
<accession>A0A840NK26</accession>
<proteinExistence type="predicted"/>
<organism evidence="1 2">
    <name type="scientific">Saccharopolyspora gloriosae</name>
    <dbReference type="NCBI Taxonomy" id="455344"/>
    <lineage>
        <taxon>Bacteria</taxon>
        <taxon>Bacillati</taxon>
        <taxon>Actinomycetota</taxon>
        <taxon>Actinomycetes</taxon>
        <taxon>Pseudonocardiales</taxon>
        <taxon>Pseudonocardiaceae</taxon>
        <taxon>Saccharopolyspora</taxon>
    </lineage>
</organism>
<evidence type="ECO:0000313" key="1">
    <source>
        <dbReference type="EMBL" id="MBB5069502.1"/>
    </source>
</evidence>
<keyword evidence="2" id="KW-1185">Reference proteome</keyword>
<name>A0A840NK26_9PSEU</name>
<dbReference type="NCBIfam" id="NF041205">
    <property type="entry name" value="VdcD"/>
    <property type="match status" value="1"/>
</dbReference>
<dbReference type="InterPro" id="IPR047707">
    <property type="entry name" value="VdcD-like"/>
</dbReference>
<dbReference type="AlphaFoldDB" id="A0A840NK26"/>